<evidence type="ECO:0000256" key="1">
    <source>
        <dbReference type="SAM" id="SignalP"/>
    </source>
</evidence>
<feature type="domain" description="C-type lectin" evidence="2">
    <location>
        <begin position="55"/>
        <end position="181"/>
    </location>
</feature>
<dbReference type="InterPro" id="IPR050111">
    <property type="entry name" value="C-type_lectin/snaclec_domain"/>
</dbReference>
<reference evidence="3 4" key="2">
    <citation type="submission" date="2019-01" db="EMBL/GenBank/DDBJ databases">
        <title>The decoding of complex shrimp genome reveals the adaptation for benthos swimmer, frequently molting mechanism and breeding impact on genome.</title>
        <authorList>
            <person name="Sun Y."/>
            <person name="Gao Y."/>
            <person name="Yu Y."/>
        </authorList>
    </citation>
    <scope>NUCLEOTIDE SEQUENCE [LARGE SCALE GENOMIC DNA]</scope>
    <source>
        <tissue evidence="3">Muscle</tissue>
    </source>
</reference>
<evidence type="ECO:0000259" key="2">
    <source>
        <dbReference type="PROSITE" id="PS50041"/>
    </source>
</evidence>
<dbReference type="Gene3D" id="3.10.100.10">
    <property type="entry name" value="Mannose-Binding Protein A, subunit A"/>
    <property type="match status" value="2"/>
</dbReference>
<reference evidence="3 4" key="1">
    <citation type="submission" date="2018-04" db="EMBL/GenBank/DDBJ databases">
        <authorList>
            <person name="Zhang X."/>
            <person name="Yuan J."/>
            <person name="Li F."/>
            <person name="Xiang J."/>
        </authorList>
    </citation>
    <scope>NUCLEOTIDE SEQUENCE [LARGE SCALE GENOMIC DNA]</scope>
    <source>
        <tissue evidence="3">Muscle</tissue>
    </source>
</reference>
<evidence type="ECO:0000313" key="4">
    <source>
        <dbReference type="Proteomes" id="UP000283509"/>
    </source>
</evidence>
<dbReference type="InterPro" id="IPR001304">
    <property type="entry name" value="C-type_lectin-like"/>
</dbReference>
<dbReference type="EMBL" id="QCYY01000292">
    <property type="protein sequence ID" value="ROT85388.1"/>
    <property type="molecule type" value="Genomic_DNA"/>
</dbReference>
<dbReference type="PROSITE" id="PS50041">
    <property type="entry name" value="C_TYPE_LECTIN_2"/>
    <property type="match status" value="2"/>
</dbReference>
<dbReference type="SMART" id="SM00034">
    <property type="entry name" value="CLECT"/>
    <property type="match status" value="2"/>
</dbReference>
<feature type="domain" description="C-type lectin" evidence="2">
    <location>
        <begin position="216"/>
        <end position="344"/>
    </location>
</feature>
<accession>A0A423U9L2</accession>
<sequence>MMSYLPLIFTCALLVGKVEGRVTWNRTKLESFQAEVATTTSTPTEQDCPGGYSLVGDKCLLFVTFVAEPYGEARQFCHAAKAELAAITTATDFKNLVDYIHGSDFSGADFWLDGSDEAEEGVWVTSSGEAVPLGTPFWAAFGRGQQPDNNNGNEHCLFIPSGWFFYMADNPCSVVKNFICEATNQMRKETASAALAPFGPSAVGGRVACPVLFIEVGGLCLMFVTWAEETWEDARRACTGASAELLAITDVEVFRALYLYIHQDNLSSHAFWLGGSDLTSEGTWVYTTGEPVPMGTPFWGISNFDAPIQEPDGGTDQSCLAITGEGYFNFRDYSCASTFNPLCVYTG</sequence>
<keyword evidence="4" id="KW-1185">Reference proteome</keyword>
<protein>
    <submittedName>
        <fullName evidence="3">Mutant C-type lectin</fullName>
    </submittedName>
</protein>
<keyword evidence="1" id="KW-0732">Signal</keyword>
<dbReference type="OrthoDB" id="6340082at2759"/>
<organism evidence="3 4">
    <name type="scientific">Penaeus vannamei</name>
    <name type="common">Whiteleg shrimp</name>
    <name type="synonym">Litopenaeus vannamei</name>
    <dbReference type="NCBI Taxonomy" id="6689"/>
    <lineage>
        <taxon>Eukaryota</taxon>
        <taxon>Metazoa</taxon>
        <taxon>Ecdysozoa</taxon>
        <taxon>Arthropoda</taxon>
        <taxon>Crustacea</taxon>
        <taxon>Multicrustacea</taxon>
        <taxon>Malacostraca</taxon>
        <taxon>Eumalacostraca</taxon>
        <taxon>Eucarida</taxon>
        <taxon>Decapoda</taxon>
        <taxon>Dendrobranchiata</taxon>
        <taxon>Penaeoidea</taxon>
        <taxon>Penaeidae</taxon>
        <taxon>Penaeus</taxon>
    </lineage>
</organism>
<comment type="caution">
    <text evidence="3">The sequence shown here is derived from an EMBL/GenBank/DDBJ whole genome shotgun (WGS) entry which is preliminary data.</text>
</comment>
<proteinExistence type="predicted"/>
<dbReference type="PANTHER" id="PTHR22803">
    <property type="entry name" value="MANNOSE, PHOSPHOLIPASE, LECTIN RECEPTOR RELATED"/>
    <property type="match status" value="1"/>
</dbReference>
<evidence type="ECO:0000313" key="3">
    <source>
        <dbReference type="EMBL" id="ROT85388.1"/>
    </source>
</evidence>
<dbReference type="AlphaFoldDB" id="A0A423U9L2"/>
<gene>
    <name evidence="3" type="ORF">C7M84_015418</name>
</gene>
<dbReference type="InterPro" id="IPR016187">
    <property type="entry name" value="CTDL_fold"/>
</dbReference>
<dbReference type="GO" id="GO:0030246">
    <property type="term" value="F:carbohydrate binding"/>
    <property type="evidence" value="ECO:0007669"/>
    <property type="project" value="UniProtKB-KW"/>
</dbReference>
<keyword evidence="3" id="KW-0430">Lectin</keyword>
<dbReference type="Proteomes" id="UP000283509">
    <property type="component" value="Unassembled WGS sequence"/>
</dbReference>
<feature type="signal peptide" evidence="1">
    <location>
        <begin position="1"/>
        <end position="20"/>
    </location>
</feature>
<dbReference type="Pfam" id="PF00059">
    <property type="entry name" value="Lectin_C"/>
    <property type="match status" value="2"/>
</dbReference>
<dbReference type="InterPro" id="IPR016186">
    <property type="entry name" value="C-type_lectin-like/link_sf"/>
</dbReference>
<feature type="chain" id="PRO_5019283635" evidence="1">
    <location>
        <begin position="21"/>
        <end position="347"/>
    </location>
</feature>
<name>A0A423U9L2_PENVA</name>
<dbReference type="CDD" id="cd00037">
    <property type="entry name" value="CLECT"/>
    <property type="match status" value="2"/>
</dbReference>
<dbReference type="SUPFAM" id="SSF56436">
    <property type="entry name" value="C-type lectin-like"/>
    <property type="match status" value="2"/>
</dbReference>